<organism evidence="2 3">
    <name type="scientific">Xanthomonas melonis</name>
    <dbReference type="NCBI Taxonomy" id="56456"/>
    <lineage>
        <taxon>Bacteria</taxon>
        <taxon>Pseudomonadati</taxon>
        <taxon>Pseudomonadota</taxon>
        <taxon>Gammaproteobacteria</taxon>
        <taxon>Lysobacterales</taxon>
        <taxon>Lysobacteraceae</taxon>
        <taxon>Xanthomonas</taxon>
    </lineage>
</organism>
<dbReference type="Proteomes" id="UP000239865">
    <property type="component" value="Unassembled WGS sequence"/>
</dbReference>
<dbReference type="OrthoDB" id="5997853at2"/>
<evidence type="ECO:0000313" key="3">
    <source>
        <dbReference type="Proteomes" id="UP000239865"/>
    </source>
</evidence>
<evidence type="ECO:0000256" key="1">
    <source>
        <dbReference type="SAM" id="MobiDB-lite"/>
    </source>
</evidence>
<sequence length="125" mass="12704">MGGAVDMATPSWNNPRTATNGDGMSGGSKPLVAGGHISLAGVLLAALPTQALHRLVPAGCRHKKPTGLTEVGTATRGVSTLLGLRLQVRGLACQYTLAGLARLCAPLAQFHTGHASRAPSPDKCT</sequence>
<feature type="compositionally biased region" description="Polar residues" evidence="1">
    <location>
        <begin position="10"/>
        <end position="22"/>
    </location>
</feature>
<protein>
    <submittedName>
        <fullName evidence="2">Uncharacterized protein</fullName>
    </submittedName>
</protein>
<dbReference type="AlphaFoldDB" id="A0A2S7DAR9"/>
<feature type="region of interest" description="Disordered" evidence="1">
    <location>
        <begin position="1"/>
        <end position="27"/>
    </location>
</feature>
<accession>A0A2S7DAR9</accession>
<reference evidence="2 3" key="1">
    <citation type="submission" date="2016-08" db="EMBL/GenBank/DDBJ databases">
        <authorList>
            <person name="Seilhamer J.J."/>
        </authorList>
    </citation>
    <scope>NUCLEOTIDE SEQUENCE [LARGE SCALE GENOMIC DNA]</scope>
    <source>
        <strain evidence="2 3">CFBP4644</strain>
    </source>
</reference>
<proteinExistence type="predicted"/>
<dbReference type="EMBL" id="MDEH01000014">
    <property type="protein sequence ID" value="PPU70923.1"/>
    <property type="molecule type" value="Genomic_DNA"/>
</dbReference>
<comment type="caution">
    <text evidence="2">The sequence shown here is derived from an EMBL/GenBank/DDBJ whole genome shotgun (WGS) entry which is preliminary data.</text>
</comment>
<evidence type="ECO:0000313" key="2">
    <source>
        <dbReference type="EMBL" id="PPU70923.1"/>
    </source>
</evidence>
<gene>
    <name evidence="2" type="ORF">XmelCFBP4644_18095</name>
</gene>
<name>A0A2S7DAR9_9XANT</name>